<proteinExistence type="predicted"/>
<dbReference type="PANTHER" id="PTHR45702">
    <property type="entry name" value="ADAM10/ADAM17 METALLOPEPTIDASE FAMILY MEMBER"/>
    <property type="match status" value="1"/>
</dbReference>
<dbReference type="PROSITE" id="PS50215">
    <property type="entry name" value="ADAM_MEPRO"/>
    <property type="match status" value="1"/>
</dbReference>
<gene>
    <name evidence="10" type="primary">107362658</name>
</gene>
<keyword evidence="7" id="KW-0732">Signal</keyword>
<evidence type="ECO:0000259" key="9">
    <source>
        <dbReference type="PROSITE" id="PS50215"/>
    </source>
</evidence>
<dbReference type="STRING" id="32264.T1KBU5"/>
<dbReference type="InterPro" id="IPR036436">
    <property type="entry name" value="Disintegrin_dom_sf"/>
</dbReference>
<evidence type="ECO:0000256" key="3">
    <source>
        <dbReference type="ARBA" id="ARBA00022685"/>
    </source>
</evidence>
<evidence type="ECO:0000256" key="5">
    <source>
        <dbReference type="SAM" id="MobiDB-lite"/>
    </source>
</evidence>
<feature type="domain" description="Disintegrin" evidence="8">
    <location>
        <begin position="565"/>
        <end position="667"/>
    </location>
</feature>
<feature type="region of interest" description="Disordered" evidence="5">
    <location>
        <begin position="818"/>
        <end position="874"/>
    </location>
</feature>
<feature type="compositionally biased region" description="Basic and acidic residues" evidence="5">
    <location>
        <begin position="832"/>
        <end position="841"/>
    </location>
</feature>
<dbReference type="InterPro" id="IPR051489">
    <property type="entry name" value="ADAM_Metalloproteinase"/>
</dbReference>
<organism evidence="10 11">
    <name type="scientific">Tetranychus urticae</name>
    <name type="common">Two-spotted spider mite</name>
    <dbReference type="NCBI Taxonomy" id="32264"/>
    <lineage>
        <taxon>Eukaryota</taxon>
        <taxon>Metazoa</taxon>
        <taxon>Ecdysozoa</taxon>
        <taxon>Arthropoda</taxon>
        <taxon>Chelicerata</taxon>
        <taxon>Arachnida</taxon>
        <taxon>Acari</taxon>
        <taxon>Acariformes</taxon>
        <taxon>Trombidiformes</taxon>
        <taxon>Prostigmata</taxon>
        <taxon>Eleutherengona</taxon>
        <taxon>Raphignathae</taxon>
        <taxon>Tetranychoidea</taxon>
        <taxon>Tetranychidae</taxon>
        <taxon>Tetranychus</taxon>
    </lineage>
</organism>
<dbReference type="SUPFAM" id="SSF55486">
    <property type="entry name" value="Metalloproteases ('zincins'), catalytic domain"/>
    <property type="match status" value="1"/>
</dbReference>
<dbReference type="GO" id="GO:0006509">
    <property type="term" value="P:membrane protein ectodomain proteolysis"/>
    <property type="evidence" value="ECO:0007669"/>
    <property type="project" value="TreeGrafter"/>
</dbReference>
<evidence type="ECO:0000256" key="1">
    <source>
        <dbReference type="ARBA" id="ARBA00001809"/>
    </source>
</evidence>
<evidence type="ECO:0000256" key="2">
    <source>
        <dbReference type="ARBA" id="ARBA00012332"/>
    </source>
</evidence>
<dbReference type="Pfam" id="PF13574">
    <property type="entry name" value="Reprolysin_2"/>
    <property type="match status" value="1"/>
</dbReference>
<keyword evidence="6" id="KW-1133">Transmembrane helix</keyword>
<dbReference type="Pfam" id="PF00200">
    <property type="entry name" value="Disintegrin"/>
    <property type="match status" value="1"/>
</dbReference>
<dbReference type="OMA" id="HVPATNP"/>
<keyword evidence="6" id="KW-0812">Transmembrane</keyword>
<dbReference type="InterPro" id="IPR001590">
    <property type="entry name" value="Peptidase_M12B"/>
</dbReference>
<dbReference type="GO" id="GO:0005886">
    <property type="term" value="C:plasma membrane"/>
    <property type="evidence" value="ECO:0007669"/>
    <property type="project" value="TreeGrafter"/>
</dbReference>
<comment type="catalytic activity">
    <reaction evidence="1">
        <text>Endopeptidase of broad specificity.</text>
        <dbReference type="EC" id="3.4.24.81"/>
    </reaction>
</comment>
<dbReference type="OrthoDB" id="2149267at2759"/>
<evidence type="ECO:0000313" key="10">
    <source>
        <dbReference type="EnsemblMetazoa" id="tetur08g05320.1"/>
    </source>
</evidence>
<evidence type="ECO:0000259" key="8">
    <source>
        <dbReference type="PROSITE" id="PS50214"/>
    </source>
</evidence>
<keyword evidence="4" id="KW-0479">Metal-binding</keyword>
<dbReference type="eggNOG" id="KOG3658">
    <property type="taxonomic scope" value="Eukaryota"/>
</dbReference>
<dbReference type="GO" id="GO:0007219">
    <property type="term" value="P:Notch signaling pathway"/>
    <property type="evidence" value="ECO:0007669"/>
    <property type="project" value="TreeGrafter"/>
</dbReference>
<feature type="domain" description="Peptidase M12B" evidence="9">
    <location>
        <begin position="311"/>
        <end position="548"/>
    </location>
</feature>
<name>T1KBU5_TETUR</name>
<evidence type="ECO:0000256" key="7">
    <source>
        <dbReference type="SAM" id="SignalP"/>
    </source>
</evidence>
<protein>
    <recommendedName>
        <fullName evidence="2">ADAM10 endopeptidase</fullName>
        <ecNumber evidence="2">3.4.24.81</ecNumber>
    </recommendedName>
</protein>
<dbReference type="GO" id="GO:0046872">
    <property type="term" value="F:metal ion binding"/>
    <property type="evidence" value="ECO:0007669"/>
    <property type="project" value="UniProtKB-KW"/>
</dbReference>
<feature type="region of interest" description="Disordered" evidence="5">
    <location>
        <begin position="908"/>
        <end position="997"/>
    </location>
</feature>
<dbReference type="Pfam" id="PF21299">
    <property type="entry name" value="ADAM10_Cys-rich"/>
    <property type="match status" value="1"/>
</dbReference>
<dbReference type="SMART" id="SM00050">
    <property type="entry name" value="DISIN"/>
    <property type="match status" value="1"/>
</dbReference>
<accession>T1KBU5</accession>
<evidence type="ECO:0000256" key="6">
    <source>
        <dbReference type="SAM" id="Phobius"/>
    </source>
</evidence>
<feature type="binding site" evidence="4">
    <location>
        <position position="497"/>
    </location>
    <ligand>
        <name>Zn(2+)</name>
        <dbReference type="ChEBI" id="CHEBI:29105"/>
        <note>catalytic</note>
    </ligand>
</feature>
<dbReference type="KEGG" id="tut:107362658"/>
<dbReference type="HOGENOM" id="CLU_004602_0_0_1"/>
<dbReference type="InterPro" id="IPR001762">
    <property type="entry name" value="Disintegrin_dom"/>
</dbReference>
<dbReference type="Gene3D" id="4.10.70.10">
    <property type="entry name" value="Disintegrin domain"/>
    <property type="match status" value="1"/>
</dbReference>
<dbReference type="EnsemblMetazoa" id="tetur08g05320.1">
    <property type="protein sequence ID" value="tetur08g05320.1"/>
    <property type="gene ID" value="tetur08g05320"/>
</dbReference>
<reference evidence="11" key="1">
    <citation type="submission" date="2011-08" db="EMBL/GenBank/DDBJ databases">
        <authorList>
            <person name="Rombauts S."/>
        </authorList>
    </citation>
    <scope>NUCLEOTIDE SEQUENCE</scope>
    <source>
        <strain evidence="11">London</strain>
    </source>
</reference>
<evidence type="ECO:0000313" key="11">
    <source>
        <dbReference type="Proteomes" id="UP000015104"/>
    </source>
</evidence>
<feature type="signal peptide" evidence="7">
    <location>
        <begin position="1"/>
        <end position="21"/>
    </location>
</feature>
<keyword evidence="6" id="KW-0472">Membrane</keyword>
<keyword evidence="4" id="KW-0862">Zinc</keyword>
<dbReference type="SUPFAM" id="SSF57552">
    <property type="entry name" value="Blood coagulation inhibitor (disintegrin)"/>
    <property type="match status" value="1"/>
</dbReference>
<reference evidence="10" key="2">
    <citation type="submission" date="2015-06" db="UniProtKB">
        <authorList>
            <consortium name="EnsemblMetazoa"/>
        </authorList>
    </citation>
    <scope>IDENTIFICATION</scope>
</reference>
<dbReference type="Gene3D" id="3.40.390.10">
    <property type="entry name" value="Collagenase (Catalytic Domain)"/>
    <property type="match status" value="1"/>
</dbReference>
<dbReference type="EC" id="3.4.24.81" evidence="2"/>
<feature type="active site" evidence="4">
    <location>
        <position position="494"/>
    </location>
</feature>
<dbReference type="InterPro" id="IPR024079">
    <property type="entry name" value="MetalloPept_cat_dom_sf"/>
</dbReference>
<dbReference type="PROSITE" id="PS50214">
    <property type="entry name" value="DISINTEGRIN_2"/>
    <property type="match status" value="1"/>
</dbReference>
<dbReference type="EMBL" id="CAEY01001955">
    <property type="status" value="NOT_ANNOTATED_CDS"/>
    <property type="molecule type" value="Genomic_DNA"/>
</dbReference>
<dbReference type="Proteomes" id="UP000015104">
    <property type="component" value="Unassembled WGS sequence"/>
</dbReference>
<feature type="compositionally biased region" description="Polar residues" evidence="5">
    <location>
        <begin position="973"/>
        <end position="982"/>
    </location>
</feature>
<dbReference type="GO" id="GO:0004222">
    <property type="term" value="F:metalloendopeptidase activity"/>
    <property type="evidence" value="ECO:0007669"/>
    <property type="project" value="InterPro"/>
</dbReference>
<dbReference type="InterPro" id="IPR049038">
    <property type="entry name" value="ADAM10_Cys-rich"/>
</dbReference>
<feature type="chain" id="PRO_5004581228" description="ADAM10 endopeptidase" evidence="7">
    <location>
        <begin position="22"/>
        <end position="997"/>
    </location>
</feature>
<feature type="transmembrane region" description="Helical" evidence="6">
    <location>
        <begin position="791"/>
        <end position="815"/>
    </location>
</feature>
<feature type="compositionally biased region" description="Basic and acidic residues" evidence="5">
    <location>
        <begin position="220"/>
        <end position="237"/>
    </location>
</feature>
<comment type="caution">
    <text evidence="4">Lacks conserved residue(s) required for the propagation of feature annotation.</text>
</comment>
<dbReference type="AlphaFoldDB" id="T1KBU5"/>
<feature type="compositionally biased region" description="Pro residues" evidence="5">
    <location>
        <begin position="929"/>
        <end position="949"/>
    </location>
</feature>
<keyword evidence="3" id="KW-0165">Cleavage on pair of basic residues</keyword>
<feature type="compositionally biased region" description="Low complexity" evidence="5">
    <location>
        <begin position="919"/>
        <end position="928"/>
    </location>
</feature>
<feature type="region of interest" description="Disordered" evidence="5">
    <location>
        <begin position="212"/>
        <end position="238"/>
    </location>
</feature>
<sequence>MDLFGLLTCIIISFLIEGIKGSRWKTPLNDYIFDYDVVEYNAHHVHHRVRRHIEAIKSSSSLPSFKGSNGSSSPLDPIQINFKAKGKVFNLSLRPEVRSAFSESLIVEDSTGKPITINFDHIVSGQLENEPGLTKVYGSIHDGVFEGKIHTIDQTYYVERTGKYYKDLKEKGHNVTSHSIIYSADDVHHDHDHELGAGCGSDEIYKWMEEISNSAVPESSEEKKKAKSGKESEEKSHHNYYSEPMETVIHHRTKRDSQTTRGRYRTQPLHGSADNVWFRAQPRISTRNENHIPSNPSNNYQRENVPLQQKRACSLYIQTDTYLWDHIRKDVSSDIKAREEIASLVAQHIKAVNHIYESANFQGIRGLKFIVQRLKINESSACDDQVKRDQNPFCSPNIDVSNFLNLNSQFNHNDFCLAYIFTYRDFSGGTLGLAWVASTSGASGGICEKYKSYTENIHGRQVQTKRSLNTGIITFVNYNSRVPPKVSELTLAHEIGHNFGSPHDFPPACRPGGALGNYIMYSSATSGERANNNKFSPCSVRNISAVLNAVFHQEGKENCFEVDNGAFCGNKIVEDSEECDCGYDAKECHEKCCFPREYDTYLGRYPDAKPCKRRTGAFCSPSEGPCCKEACDFETSDKLCRHETECTFESFCNGNSAQCPAPPVKPDKTECNGGTQVCIQGTCSGSICQKYDMEECFLTFKSGAKPDEMCEVACQRIKDPKTCRRTSEIEQMRNISGLKLRPGSPCNDFQGYCDVFQRCRAVDAEGPLVRLKNLLWNHKTLLTIKQWATTYWWACMLMAIAILLFMAAFIKCCAVHTPSSNPKKRPALKITDTLRRPADTLRRKRPRSTHSRPANQSSSSSSNHGANIPLQPSAPLFTDVSVNQASSSYNQSCGLNMQHTQLVVALPPENHVHSGGSGNMNYSSSSSSDPPPPYPGIGLGLPPPPPPISRIPTSSSSGPSHGYGEGRGHYNRKGQTAVPTGNKSHHNSVSSRSRHMR</sequence>
<keyword evidence="11" id="KW-1185">Reference proteome</keyword>
<evidence type="ECO:0000256" key="4">
    <source>
        <dbReference type="PROSITE-ProRule" id="PRU00276"/>
    </source>
</evidence>
<dbReference type="PANTHER" id="PTHR45702:SF2">
    <property type="entry name" value="KUZBANIAN, ISOFORM A"/>
    <property type="match status" value="1"/>
</dbReference>
<feature type="binding site" evidence="4">
    <location>
        <position position="503"/>
    </location>
    <ligand>
        <name>Zn(2+)</name>
        <dbReference type="ChEBI" id="CHEBI:29105"/>
        <note>catalytic</note>
    </ligand>
</feature>
<feature type="binding site" evidence="4">
    <location>
        <position position="493"/>
    </location>
    <ligand>
        <name>Zn(2+)</name>
        <dbReference type="ChEBI" id="CHEBI:29105"/>
        <note>catalytic</note>
    </ligand>
</feature>
<feature type="compositionally biased region" description="Low complexity" evidence="5">
    <location>
        <begin position="950"/>
        <end position="962"/>
    </location>
</feature>